<evidence type="ECO:0000256" key="2">
    <source>
        <dbReference type="ARBA" id="ARBA00022691"/>
    </source>
</evidence>
<dbReference type="InterPro" id="IPR058240">
    <property type="entry name" value="rSAM_sf"/>
</dbReference>
<dbReference type="InterPro" id="IPR023821">
    <property type="entry name" value="rSAM_TatD-assoc"/>
</dbReference>
<keyword evidence="1" id="KW-0004">4Fe-4S</keyword>
<evidence type="ECO:0000256" key="3">
    <source>
        <dbReference type="ARBA" id="ARBA00022723"/>
    </source>
</evidence>
<keyword evidence="2" id="KW-0949">S-adenosyl-L-methionine</keyword>
<reference evidence="7 8" key="1">
    <citation type="submission" date="2015-09" db="EMBL/GenBank/DDBJ databases">
        <authorList>
            <consortium name="Pathogen Informatics"/>
        </authorList>
    </citation>
    <scope>NUCLEOTIDE SEQUENCE [LARGE SCALE GENOMIC DNA]</scope>
    <source>
        <strain evidence="7 8">2789STDY5608849</strain>
    </source>
</reference>
<dbReference type="InterPro" id="IPR007197">
    <property type="entry name" value="rSAM"/>
</dbReference>
<evidence type="ECO:0000313" key="7">
    <source>
        <dbReference type="EMBL" id="CUO06945.1"/>
    </source>
</evidence>
<feature type="domain" description="Radical SAM core" evidence="6">
    <location>
        <begin position="23"/>
        <end position="219"/>
    </location>
</feature>
<dbReference type="PANTHER" id="PTHR42836:SF1">
    <property type="entry name" value="7-CARBOXY-7-DEAZAGUANINE SYNTHASE"/>
    <property type="match status" value="1"/>
</dbReference>
<sequence length="219" mass="24876">MYLYTVTGAVGEEGYLDLAKSGDLTGKNVYVNMTNKCPCSCVFCLRRTKQQQEGNTLWLKEGEPSVETMLELFAQYDLNVINELVFCGFGEPLERLEDVCRVIDSLKETYPNLKVRLNTIGLANLIYGRDITPELKGRFDTVSISLNAPDEKEFLELTRSKFGIQSYEAIKEFAVLSKQYVPNVVMTVVEKVMPEEKIQKCQEICDTLGVTLRVRPFEN</sequence>
<evidence type="ECO:0000259" key="6">
    <source>
        <dbReference type="PROSITE" id="PS51918"/>
    </source>
</evidence>
<dbReference type="Pfam" id="PF04055">
    <property type="entry name" value="Radical_SAM"/>
    <property type="match status" value="1"/>
</dbReference>
<keyword evidence="5" id="KW-0411">Iron-sulfur</keyword>
<dbReference type="Proteomes" id="UP000095706">
    <property type="component" value="Unassembled WGS sequence"/>
</dbReference>
<evidence type="ECO:0000313" key="8">
    <source>
        <dbReference type="Proteomes" id="UP000095706"/>
    </source>
</evidence>
<dbReference type="EMBL" id="CYYV01000005">
    <property type="protein sequence ID" value="CUO06945.1"/>
    <property type="molecule type" value="Genomic_DNA"/>
</dbReference>
<dbReference type="GO" id="GO:0003824">
    <property type="term" value="F:catalytic activity"/>
    <property type="evidence" value="ECO:0007669"/>
    <property type="project" value="InterPro"/>
</dbReference>
<keyword evidence="4" id="KW-0408">Iron</keyword>
<dbReference type="AlphaFoldDB" id="A0A174C4Z0"/>
<dbReference type="PANTHER" id="PTHR42836">
    <property type="entry name" value="7-CARBOXY-7-DEAZAGUANINE SYNTHASE"/>
    <property type="match status" value="1"/>
</dbReference>
<proteinExistence type="predicted"/>
<organism evidence="7 8">
    <name type="scientific">Fusicatenibacter saccharivorans</name>
    <dbReference type="NCBI Taxonomy" id="1150298"/>
    <lineage>
        <taxon>Bacteria</taxon>
        <taxon>Bacillati</taxon>
        <taxon>Bacillota</taxon>
        <taxon>Clostridia</taxon>
        <taxon>Lachnospirales</taxon>
        <taxon>Lachnospiraceae</taxon>
        <taxon>Fusicatenibacter</taxon>
    </lineage>
</organism>
<accession>A0A174C4Z0</accession>
<keyword evidence="3" id="KW-0479">Metal-binding</keyword>
<dbReference type="SUPFAM" id="SSF102114">
    <property type="entry name" value="Radical SAM enzymes"/>
    <property type="match status" value="1"/>
</dbReference>
<evidence type="ECO:0000256" key="4">
    <source>
        <dbReference type="ARBA" id="ARBA00023004"/>
    </source>
</evidence>
<dbReference type="InterPro" id="IPR013785">
    <property type="entry name" value="Aldolase_TIM"/>
</dbReference>
<dbReference type="RefSeq" id="WP_055227042.1">
    <property type="nucleotide sequence ID" value="NZ_CYYV01000005.1"/>
</dbReference>
<dbReference type="GO" id="GO:0051539">
    <property type="term" value="F:4 iron, 4 sulfur cluster binding"/>
    <property type="evidence" value="ECO:0007669"/>
    <property type="project" value="UniProtKB-KW"/>
</dbReference>
<evidence type="ECO:0000256" key="5">
    <source>
        <dbReference type="ARBA" id="ARBA00023014"/>
    </source>
</evidence>
<gene>
    <name evidence="7" type="ORF">ERS852406_01208</name>
</gene>
<protein>
    <submittedName>
        <fullName evidence="7">Molybdenum cofactor biosynthesis protein A</fullName>
    </submittedName>
</protein>
<dbReference type="SFLD" id="SFLDG01111">
    <property type="entry name" value="Uncharacterised_Radical_SAM_Su"/>
    <property type="match status" value="1"/>
</dbReference>
<dbReference type="Gene3D" id="3.20.20.70">
    <property type="entry name" value="Aldolase class I"/>
    <property type="match status" value="1"/>
</dbReference>
<dbReference type="PROSITE" id="PS51918">
    <property type="entry name" value="RADICAL_SAM"/>
    <property type="match status" value="1"/>
</dbReference>
<name>A0A174C4Z0_9FIRM</name>
<dbReference type="GO" id="GO:0046872">
    <property type="term" value="F:metal ion binding"/>
    <property type="evidence" value="ECO:0007669"/>
    <property type="project" value="UniProtKB-KW"/>
</dbReference>
<dbReference type="NCBIfam" id="TIGR04038">
    <property type="entry name" value="tatD_link_rSAM"/>
    <property type="match status" value="1"/>
</dbReference>
<dbReference type="SFLD" id="SFLDS00029">
    <property type="entry name" value="Radical_SAM"/>
    <property type="match status" value="1"/>
</dbReference>
<evidence type="ECO:0000256" key="1">
    <source>
        <dbReference type="ARBA" id="ARBA00022485"/>
    </source>
</evidence>